<dbReference type="RefSeq" id="WP_005022164.1">
    <property type="nucleotide sequence ID" value="NZ_CABKNZ010000042.1"/>
</dbReference>
<dbReference type="AlphaFoldDB" id="A0A0N1EB40"/>
<sequence length="70" mass="8213">MKVTKQIAENCVAWFNESLCNYLNAYSYEDVDGVIRVYLSIDNYDVEISKDEIIDRSNQWLEETNIAVEE</sequence>
<organism evidence="1 2">
    <name type="scientific">Helicobacter pullorum</name>
    <dbReference type="NCBI Taxonomy" id="35818"/>
    <lineage>
        <taxon>Bacteria</taxon>
        <taxon>Pseudomonadati</taxon>
        <taxon>Campylobacterota</taxon>
        <taxon>Epsilonproteobacteria</taxon>
        <taxon>Campylobacterales</taxon>
        <taxon>Helicobacteraceae</taxon>
        <taxon>Helicobacter</taxon>
    </lineage>
</organism>
<dbReference type="Proteomes" id="UP000037997">
    <property type="component" value="Unassembled WGS sequence"/>
</dbReference>
<reference evidence="1 2" key="1">
    <citation type="submission" date="2014-06" db="EMBL/GenBank/DDBJ databases">
        <title>Helicobacter pullorum isolates in fresh chicken meat - phenotypic and genotypic features.</title>
        <authorList>
            <person name="Borges V."/>
            <person name="Santos A."/>
            <person name="Correia C.B."/>
            <person name="Saraiva M."/>
            <person name="Menard A."/>
            <person name="Vieira L."/>
            <person name="Sampaio D.A."/>
            <person name="Gomes J.P."/>
            <person name="Oleastro M."/>
        </authorList>
    </citation>
    <scope>NUCLEOTIDE SEQUENCE [LARGE SCALE GENOMIC DNA]</scope>
    <source>
        <strain evidence="1 2">229334/12</strain>
    </source>
</reference>
<name>A0A0N1EB40_9HELI</name>
<gene>
    <name evidence="1" type="ORF">HPU229334_08210</name>
</gene>
<protein>
    <submittedName>
        <fullName evidence="1">Uncharacterized protein</fullName>
    </submittedName>
</protein>
<evidence type="ECO:0000313" key="1">
    <source>
        <dbReference type="EMBL" id="KPH55425.1"/>
    </source>
</evidence>
<accession>A0A0N1EB40</accession>
<evidence type="ECO:0000313" key="2">
    <source>
        <dbReference type="Proteomes" id="UP000037997"/>
    </source>
</evidence>
<proteinExistence type="predicted"/>
<dbReference type="EMBL" id="JNOC01000043">
    <property type="protein sequence ID" value="KPH55425.1"/>
    <property type="molecule type" value="Genomic_DNA"/>
</dbReference>
<comment type="caution">
    <text evidence="1">The sequence shown here is derived from an EMBL/GenBank/DDBJ whole genome shotgun (WGS) entry which is preliminary data.</text>
</comment>
<dbReference type="PATRIC" id="fig|35818.11.peg.1623"/>